<evidence type="ECO:0000259" key="13">
    <source>
        <dbReference type="PROSITE" id="PS51379"/>
    </source>
</evidence>
<dbReference type="Gene3D" id="3.10.20.30">
    <property type="match status" value="1"/>
</dbReference>
<dbReference type="InterPro" id="IPR001041">
    <property type="entry name" value="2Fe-2S_ferredoxin-type"/>
</dbReference>
<keyword evidence="3 11" id="KW-0004">4Fe-4S</keyword>
<dbReference type="InterPro" id="IPR025192">
    <property type="entry name" value="Succ_DH/fum_Rdtase_N"/>
</dbReference>
<dbReference type="Pfam" id="PF13085">
    <property type="entry name" value="Fer2_3"/>
    <property type="match status" value="1"/>
</dbReference>
<dbReference type="PROSITE" id="PS51085">
    <property type="entry name" value="2FE2S_FER_2"/>
    <property type="match status" value="1"/>
</dbReference>
<dbReference type="CDD" id="cd00207">
    <property type="entry name" value="fer2"/>
    <property type="match status" value="1"/>
</dbReference>
<evidence type="ECO:0000259" key="12">
    <source>
        <dbReference type="PROSITE" id="PS51085"/>
    </source>
</evidence>
<dbReference type="Proteomes" id="UP000772812">
    <property type="component" value="Unassembled WGS sequence"/>
</dbReference>
<keyword evidence="9 11" id="KW-0411">Iron-sulfur</keyword>
<dbReference type="InterPro" id="IPR012675">
    <property type="entry name" value="Beta-grasp_dom_sf"/>
</dbReference>
<comment type="pathway">
    <text evidence="1">Carbohydrate metabolism; tricarboxylic acid cycle; fumarate from succinate (bacterial route): step 1/1.</text>
</comment>
<dbReference type="PROSITE" id="PS00198">
    <property type="entry name" value="4FE4S_FER_1"/>
    <property type="match status" value="2"/>
</dbReference>
<dbReference type="Gene3D" id="1.10.1060.10">
    <property type="entry name" value="Alpha-helical ferredoxin"/>
    <property type="match status" value="1"/>
</dbReference>
<evidence type="ECO:0000256" key="11">
    <source>
        <dbReference type="RuleBase" id="RU361237"/>
    </source>
</evidence>
<keyword evidence="8 11" id="KW-0408">Iron</keyword>
<dbReference type="InterPro" id="IPR017900">
    <property type="entry name" value="4Fe4S_Fe_S_CS"/>
</dbReference>
<feature type="domain" description="4Fe-4S ferredoxin-type" evidence="13">
    <location>
        <begin position="185"/>
        <end position="215"/>
    </location>
</feature>
<keyword evidence="7" id="KW-0560">Oxidoreductase</keyword>
<gene>
    <name evidence="14" type="ORF">GWK41_06720</name>
</gene>
<evidence type="ECO:0000256" key="9">
    <source>
        <dbReference type="ARBA" id="ARBA00023014"/>
    </source>
</evidence>
<evidence type="ECO:0000313" key="15">
    <source>
        <dbReference type="Proteomes" id="UP000772812"/>
    </source>
</evidence>
<dbReference type="InterPro" id="IPR004489">
    <property type="entry name" value="Succ_DH/fum_Rdtase_Fe-S"/>
</dbReference>
<evidence type="ECO:0000256" key="4">
    <source>
        <dbReference type="ARBA" id="ARBA00022532"/>
    </source>
</evidence>
<dbReference type="PROSITE" id="PS00197">
    <property type="entry name" value="2FE2S_FER_1"/>
    <property type="match status" value="1"/>
</dbReference>
<comment type="catalytic activity">
    <reaction evidence="11">
        <text>a menaquinone + succinate = a menaquinol + fumarate</text>
        <dbReference type="Rhea" id="RHEA:27834"/>
        <dbReference type="Rhea" id="RHEA-COMP:9537"/>
        <dbReference type="Rhea" id="RHEA-COMP:9539"/>
        <dbReference type="ChEBI" id="CHEBI:16374"/>
        <dbReference type="ChEBI" id="CHEBI:18151"/>
        <dbReference type="ChEBI" id="CHEBI:29806"/>
        <dbReference type="ChEBI" id="CHEBI:30031"/>
        <dbReference type="EC" id="1.3.5.1"/>
    </reaction>
</comment>
<feature type="domain" description="2Fe-2S ferredoxin-type" evidence="12">
    <location>
        <begin position="1"/>
        <end position="93"/>
    </location>
</feature>
<comment type="cofactor">
    <cofactor evidence="11">
        <name>[3Fe-4S] cluster</name>
        <dbReference type="ChEBI" id="CHEBI:21137"/>
    </cofactor>
    <text evidence="11">Binds 1 [3Fe-4S] cluster.</text>
</comment>
<evidence type="ECO:0000256" key="3">
    <source>
        <dbReference type="ARBA" id="ARBA00022485"/>
    </source>
</evidence>
<evidence type="ECO:0000256" key="7">
    <source>
        <dbReference type="ARBA" id="ARBA00023002"/>
    </source>
</evidence>
<evidence type="ECO:0000256" key="6">
    <source>
        <dbReference type="ARBA" id="ARBA00022723"/>
    </source>
</evidence>
<dbReference type="PANTHER" id="PTHR11921">
    <property type="entry name" value="SUCCINATE DEHYDROGENASE IRON-SULFUR PROTEIN"/>
    <property type="match status" value="1"/>
</dbReference>
<keyword evidence="10 11" id="KW-0003">3Fe-4S</keyword>
<keyword evidence="4" id="KW-0816">Tricarboxylic acid cycle</keyword>
<name>A0ABS1GIL7_9AQUI</name>
<dbReference type="InterPro" id="IPR009051">
    <property type="entry name" value="Helical_ferredxn"/>
</dbReference>
<dbReference type="PROSITE" id="PS51379">
    <property type="entry name" value="4FE4S_FER_2"/>
    <property type="match status" value="2"/>
</dbReference>
<dbReference type="SUPFAM" id="SSF46548">
    <property type="entry name" value="alpha-helical ferredoxin"/>
    <property type="match status" value="1"/>
</dbReference>
<organism evidence="14 15">
    <name type="scientific">Persephonella atlantica</name>
    <dbReference type="NCBI Taxonomy" id="2699429"/>
    <lineage>
        <taxon>Bacteria</taxon>
        <taxon>Pseudomonadati</taxon>
        <taxon>Aquificota</taxon>
        <taxon>Aquificia</taxon>
        <taxon>Aquificales</taxon>
        <taxon>Hydrogenothermaceae</taxon>
        <taxon>Persephonella</taxon>
    </lineage>
</organism>
<dbReference type="InterPro" id="IPR050573">
    <property type="entry name" value="SDH/FRD_Iron-Sulfur"/>
</dbReference>
<sequence>MEVIINVKRFDGKKVWYQEYRLDVEERTTIVEVLMEIQSHIDPTLSFRVQCRAAICGTCGVKINGEHHVLACKTKVKDYIKDGKIAVEPLSNMNVIKDLVTDHGQFLNKIKDVKGWFEPVKDFQPVYPEDLQKFGKETDCILCGVCHSVCPAFEMDRDFGGPINFVKVFRFWKDKNDALKDERIVLAEKNHITSCVHCKYCSFYCPKQIPVEQDIMQIEFYGKQKGIIKKEPGGGFSTPFGF</sequence>
<comment type="cofactor">
    <cofactor evidence="11">
        <name>[4Fe-4S] cluster</name>
        <dbReference type="ChEBI" id="CHEBI:49883"/>
    </cofactor>
    <text evidence="11">Binds 1 [4Fe-4S] cluster.</text>
</comment>
<keyword evidence="5 11" id="KW-0001">2Fe-2S</keyword>
<evidence type="ECO:0000256" key="8">
    <source>
        <dbReference type="ARBA" id="ARBA00023004"/>
    </source>
</evidence>
<evidence type="ECO:0000256" key="5">
    <source>
        <dbReference type="ARBA" id="ARBA00022714"/>
    </source>
</evidence>
<dbReference type="RefSeq" id="WP_200674173.1">
    <property type="nucleotide sequence ID" value="NZ_JAACYA010000002.1"/>
</dbReference>
<dbReference type="EC" id="1.3.5.1" evidence="11"/>
<feature type="domain" description="4Fe-4S ferredoxin-type" evidence="13">
    <location>
        <begin position="130"/>
        <end position="158"/>
    </location>
</feature>
<dbReference type="InterPro" id="IPR006058">
    <property type="entry name" value="2Fe2S_fd_BS"/>
</dbReference>
<dbReference type="Pfam" id="PF13183">
    <property type="entry name" value="Fer4_8"/>
    <property type="match status" value="1"/>
</dbReference>
<dbReference type="PANTHER" id="PTHR11921:SF29">
    <property type="entry name" value="SUCCINATE DEHYDROGENASE [UBIQUINONE] IRON-SULFUR SUBUNIT, MITOCHONDRIAL"/>
    <property type="match status" value="1"/>
</dbReference>
<keyword evidence="15" id="KW-1185">Reference proteome</keyword>
<proteinExistence type="inferred from homology"/>
<reference evidence="14 15" key="1">
    <citation type="journal article" date="2021" name="Syst. Appl. Microbiol.">
        <title>Persephonella atlantica sp. nov.: How to adapt to physico-chemical gradients in high temperature hydrothermal habitats.</title>
        <authorList>
            <person name="Francois D.X."/>
            <person name="Godfroy A."/>
            <person name="Mathien C."/>
            <person name="Aube J."/>
            <person name="Cathalot C."/>
            <person name="Lesongeur F."/>
            <person name="L'Haridon S."/>
            <person name="Philippon X."/>
            <person name="Roussel E.G."/>
        </authorList>
    </citation>
    <scope>NUCLEOTIDE SEQUENCE [LARGE SCALE GENOMIC DNA]</scope>
    <source>
        <strain evidence="14 15">MO1340</strain>
    </source>
</reference>
<dbReference type="InterPro" id="IPR036010">
    <property type="entry name" value="2Fe-2S_ferredoxin-like_sf"/>
</dbReference>
<dbReference type="EMBL" id="JAACYA010000002">
    <property type="protein sequence ID" value="MBK3332758.1"/>
    <property type="molecule type" value="Genomic_DNA"/>
</dbReference>
<comment type="cofactor">
    <cofactor evidence="11">
        <name>[2Fe-2S] cluster</name>
        <dbReference type="ChEBI" id="CHEBI:190135"/>
    </cofactor>
    <text evidence="11">Binds 1 [2Fe-2S] cluster.</text>
</comment>
<protein>
    <recommendedName>
        <fullName evidence="11">Fumarate reductase iron-sulfur subunit</fullName>
        <ecNumber evidence="11">1.3.5.1</ecNumber>
    </recommendedName>
</protein>
<accession>A0ABS1GIL7</accession>
<dbReference type="NCBIfam" id="TIGR00384">
    <property type="entry name" value="dhsB"/>
    <property type="match status" value="1"/>
</dbReference>
<comment type="caution">
    <text evidence="14">The sequence shown here is derived from an EMBL/GenBank/DDBJ whole genome shotgun (WGS) entry which is preliminary data.</text>
</comment>
<evidence type="ECO:0000256" key="10">
    <source>
        <dbReference type="ARBA" id="ARBA00023291"/>
    </source>
</evidence>
<evidence type="ECO:0000256" key="2">
    <source>
        <dbReference type="ARBA" id="ARBA00009433"/>
    </source>
</evidence>
<comment type="similarity">
    <text evidence="2 11">Belongs to the succinate dehydrogenase/fumarate reductase iron-sulfur protein family.</text>
</comment>
<dbReference type="SUPFAM" id="SSF54292">
    <property type="entry name" value="2Fe-2S ferredoxin-like"/>
    <property type="match status" value="1"/>
</dbReference>
<evidence type="ECO:0000256" key="1">
    <source>
        <dbReference type="ARBA" id="ARBA00004894"/>
    </source>
</evidence>
<dbReference type="InterPro" id="IPR017896">
    <property type="entry name" value="4Fe4S_Fe-S-bd"/>
</dbReference>
<evidence type="ECO:0000313" key="14">
    <source>
        <dbReference type="EMBL" id="MBK3332758.1"/>
    </source>
</evidence>
<keyword evidence="6 11" id="KW-0479">Metal-binding</keyword>